<evidence type="ECO:0000313" key="1">
    <source>
        <dbReference type="EMBL" id="KAA6387387.1"/>
    </source>
</evidence>
<name>A0A5J4VXM3_9EUKA</name>
<gene>
    <name evidence="1" type="ORF">EZS28_017085</name>
</gene>
<comment type="caution">
    <text evidence="1">The sequence shown here is derived from an EMBL/GenBank/DDBJ whole genome shotgun (WGS) entry which is preliminary data.</text>
</comment>
<dbReference type="Proteomes" id="UP000324800">
    <property type="component" value="Unassembled WGS sequence"/>
</dbReference>
<organism evidence="1 2">
    <name type="scientific">Streblomastix strix</name>
    <dbReference type="NCBI Taxonomy" id="222440"/>
    <lineage>
        <taxon>Eukaryota</taxon>
        <taxon>Metamonada</taxon>
        <taxon>Preaxostyla</taxon>
        <taxon>Oxymonadida</taxon>
        <taxon>Streblomastigidae</taxon>
        <taxon>Streblomastix</taxon>
    </lineage>
</organism>
<dbReference type="AlphaFoldDB" id="A0A5J4VXM3"/>
<evidence type="ECO:0000313" key="2">
    <source>
        <dbReference type="Proteomes" id="UP000324800"/>
    </source>
</evidence>
<sequence length="76" mass="8687">MKKIEARLKELPRLMAEKKQSLSPNFKKVQVQHDTYHYPPGMFGNFNESSIQLSNELSPTQFYADVVPPSQIIAPP</sequence>
<protein>
    <submittedName>
        <fullName evidence="1">Uncharacterized protein</fullName>
    </submittedName>
</protein>
<reference evidence="1 2" key="1">
    <citation type="submission" date="2019-03" db="EMBL/GenBank/DDBJ databases">
        <title>Single cell metagenomics reveals metabolic interactions within the superorganism composed of flagellate Streblomastix strix and complex community of Bacteroidetes bacteria on its surface.</title>
        <authorList>
            <person name="Treitli S.C."/>
            <person name="Kolisko M."/>
            <person name="Husnik F."/>
            <person name="Keeling P."/>
            <person name="Hampl V."/>
        </authorList>
    </citation>
    <scope>NUCLEOTIDE SEQUENCE [LARGE SCALE GENOMIC DNA]</scope>
    <source>
        <strain evidence="1">ST1C</strain>
    </source>
</reference>
<accession>A0A5J4VXM3</accession>
<dbReference type="EMBL" id="SNRW01004396">
    <property type="protein sequence ID" value="KAA6387387.1"/>
    <property type="molecule type" value="Genomic_DNA"/>
</dbReference>
<proteinExistence type="predicted"/>